<comment type="caution">
    <text evidence="1">The sequence shown here is derived from an EMBL/GenBank/DDBJ whole genome shotgun (WGS) entry which is preliminary data.</text>
</comment>
<reference evidence="1 2" key="1">
    <citation type="submission" date="2023-01" db="EMBL/GenBank/DDBJ databases">
        <title>Analysis of 21 Apiospora genomes using comparative genomics revels a genus with tremendous synthesis potential of carbohydrate active enzymes and secondary metabolites.</title>
        <authorList>
            <person name="Sorensen T."/>
        </authorList>
    </citation>
    <scope>NUCLEOTIDE SEQUENCE [LARGE SCALE GENOMIC DNA]</scope>
    <source>
        <strain evidence="1 2">CBS 83171</strain>
    </source>
</reference>
<keyword evidence="2" id="KW-1185">Reference proteome</keyword>
<dbReference type="EMBL" id="JAQQWM010000003">
    <property type="protein sequence ID" value="KAK8073019.1"/>
    <property type="molecule type" value="Genomic_DNA"/>
</dbReference>
<gene>
    <name evidence="1" type="ORF">PG996_006367</name>
</gene>
<name>A0ABR1VP41_9PEZI</name>
<proteinExistence type="predicted"/>
<accession>A0ABR1VP41</accession>
<sequence>MRSPPRRYGPPVQLLVAPAVLPPYRHVHHVPVLGGDGVVFVSRRGGLPVVVRDPPERVLGVAAVVGEDTDLPGPLQSPAVVPLPRVAPAGGWRRRVPGFSPGRVAVDVSREHGVPVDAQLRRLRLGGHVSPVHAVIIGRDRVVLSHGLVYIGLIL</sequence>
<organism evidence="1 2">
    <name type="scientific">Apiospora saccharicola</name>
    <dbReference type="NCBI Taxonomy" id="335842"/>
    <lineage>
        <taxon>Eukaryota</taxon>
        <taxon>Fungi</taxon>
        <taxon>Dikarya</taxon>
        <taxon>Ascomycota</taxon>
        <taxon>Pezizomycotina</taxon>
        <taxon>Sordariomycetes</taxon>
        <taxon>Xylariomycetidae</taxon>
        <taxon>Amphisphaeriales</taxon>
        <taxon>Apiosporaceae</taxon>
        <taxon>Apiospora</taxon>
    </lineage>
</organism>
<evidence type="ECO:0000313" key="1">
    <source>
        <dbReference type="EMBL" id="KAK8073019.1"/>
    </source>
</evidence>
<dbReference type="Proteomes" id="UP001446871">
    <property type="component" value="Unassembled WGS sequence"/>
</dbReference>
<protein>
    <submittedName>
        <fullName evidence="1">Uncharacterized protein</fullName>
    </submittedName>
</protein>
<evidence type="ECO:0000313" key="2">
    <source>
        <dbReference type="Proteomes" id="UP001446871"/>
    </source>
</evidence>